<dbReference type="Pfam" id="PF01764">
    <property type="entry name" value="Lipase_3"/>
    <property type="match status" value="1"/>
</dbReference>
<organism evidence="7 8">
    <name type="scientific">Crepidotus variabilis</name>
    <dbReference type="NCBI Taxonomy" id="179855"/>
    <lineage>
        <taxon>Eukaryota</taxon>
        <taxon>Fungi</taxon>
        <taxon>Dikarya</taxon>
        <taxon>Basidiomycota</taxon>
        <taxon>Agaricomycotina</taxon>
        <taxon>Agaricomycetes</taxon>
        <taxon>Agaricomycetidae</taxon>
        <taxon>Agaricales</taxon>
        <taxon>Agaricineae</taxon>
        <taxon>Crepidotaceae</taxon>
        <taxon>Crepidotus</taxon>
    </lineage>
</organism>
<evidence type="ECO:0000256" key="2">
    <source>
        <dbReference type="ARBA" id="ARBA00043996"/>
    </source>
</evidence>
<evidence type="ECO:0000256" key="1">
    <source>
        <dbReference type="ARBA" id="ARBA00023157"/>
    </source>
</evidence>
<reference evidence="7" key="1">
    <citation type="submission" date="2020-11" db="EMBL/GenBank/DDBJ databases">
        <authorList>
            <consortium name="DOE Joint Genome Institute"/>
            <person name="Ahrendt S."/>
            <person name="Riley R."/>
            <person name="Andreopoulos W."/>
            <person name="Labutti K."/>
            <person name="Pangilinan J."/>
            <person name="Ruiz-Duenas F.J."/>
            <person name="Barrasa J.M."/>
            <person name="Sanchez-Garcia M."/>
            <person name="Camarero S."/>
            <person name="Miyauchi S."/>
            <person name="Serrano A."/>
            <person name="Linde D."/>
            <person name="Babiker R."/>
            <person name="Drula E."/>
            <person name="Ayuso-Fernandez I."/>
            <person name="Pacheco R."/>
            <person name="Padilla G."/>
            <person name="Ferreira P."/>
            <person name="Barriuso J."/>
            <person name="Kellner H."/>
            <person name="Castanera R."/>
            <person name="Alfaro M."/>
            <person name="Ramirez L."/>
            <person name="Pisabarro A.G."/>
            <person name="Kuo A."/>
            <person name="Tritt A."/>
            <person name="Lipzen A."/>
            <person name="He G."/>
            <person name="Yan M."/>
            <person name="Ng V."/>
            <person name="Cullen D."/>
            <person name="Martin F."/>
            <person name="Rosso M.-N."/>
            <person name="Henrissat B."/>
            <person name="Hibbett D."/>
            <person name="Martinez A.T."/>
            <person name="Grigoriev I.V."/>
        </authorList>
    </citation>
    <scope>NUCLEOTIDE SEQUENCE</scope>
    <source>
        <strain evidence="7">CBS 506.95</strain>
    </source>
</reference>
<comment type="similarity">
    <text evidence="2">Belongs to the AB hydrolase superfamily. Lipase family. Class 3 subfamily.</text>
</comment>
<dbReference type="CDD" id="cd00519">
    <property type="entry name" value="Lipase_3"/>
    <property type="match status" value="1"/>
</dbReference>
<dbReference type="Proteomes" id="UP000807306">
    <property type="component" value="Unassembled WGS sequence"/>
</dbReference>
<comment type="caution">
    <text evidence="7">The sequence shown here is derived from an EMBL/GenBank/DDBJ whole genome shotgun (WGS) entry which is preliminary data.</text>
</comment>
<evidence type="ECO:0000259" key="6">
    <source>
        <dbReference type="Pfam" id="PF01764"/>
    </source>
</evidence>
<name>A0A9P6EPN4_9AGAR</name>
<keyword evidence="1" id="KW-1015">Disulfide bond</keyword>
<feature type="compositionally biased region" description="Low complexity" evidence="5">
    <location>
        <begin position="1"/>
        <end position="15"/>
    </location>
</feature>
<dbReference type="PANTHER" id="PTHR45856:SF24">
    <property type="entry name" value="FUNGAL LIPASE-LIKE DOMAIN-CONTAINING PROTEIN"/>
    <property type="match status" value="1"/>
</dbReference>
<dbReference type="PANTHER" id="PTHR45856">
    <property type="entry name" value="ALPHA/BETA-HYDROLASES SUPERFAMILY PROTEIN"/>
    <property type="match status" value="1"/>
</dbReference>
<feature type="domain" description="Fungal lipase-type" evidence="6">
    <location>
        <begin position="154"/>
        <end position="312"/>
    </location>
</feature>
<keyword evidence="7" id="KW-0378">Hydrolase</keyword>
<evidence type="ECO:0000256" key="5">
    <source>
        <dbReference type="SAM" id="MobiDB-lite"/>
    </source>
</evidence>
<proteinExistence type="inferred from homology"/>
<dbReference type="InterPro" id="IPR029058">
    <property type="entry name" value="AB_hydrolase_fold"/>
</dbReference>
<protein>
    <submittedName>
        <fullName evidence="7">Alpha/Beta hydrolase protein</fullName>
    </submittedName>
</protein>
<dbReference type="Gene3D" id="3.40.50.1820">
    <property type="entry name" value="alpha/beta hydrolase"/>
    <property type="match status" value="1"/>
</dbReference>
<sequence length="379" mass="41322">MSAQSEEQTQQAQTLLDRKTTTGPNAEVKTVSPTAGFTPPPTDGTLPLPARQADVDTIAALYDLNVSHIEHALTKLREIQQTLTGRAGDVLTPPHTPAAQDITHVKNGARAIGMEFEPYVDLALTPWDPTTENPSSGPFAGVFRPKTGEPFMILAFKGTTFPWEVTTDKLFSAVVVDPNFLYGLKAHQGMARNLLKPFTATGQIVSAFDTIMTKLEATAVRLKGSSDKKVPVYVTGHSLGAGYSIVAYLELVRRVTATTPTSFVLQDLWNYGAPRVFLAEGAKKLAEVLKNTTRHAYRAANLGDIVPTLPPVFGTHVDIGYKLDPNAAAATNYITVRESELEGRQPNDAVPSPDTWQKHWPQVYYQGIRKYLNPDDANP</sequence>
<dbReference type="SUPFAM" id="SSF53474">
    <property type="entry name" value="alpha/beta-Hydrolases"/>
    <property type="match status" value="1"/>
</dbReference>
<evidence type="ECO:0000256" key="4">
    <source>
        <dbReference type="ARBA" id="ARBA00048461"/>
    </source>
</evidence>
<feature type="region of interest" description="Disordered" evidence="5">
    <location>
        <begin position="1"/>
        <end position="47"/>
    </location>
</feature>
<dbReference type="OrthoDB" id="426718at2759"/>
<evidence type="ECO:0000313" key="7">
    <source>
        <dbReference type="EMBL" id="KAF9532852.1"/>
    </source>
</evidence>
<dbReference type="GO" id="GO:0006629">
    <property type="term" value="P:lipid metabolic process"/>
    <property type="evidence" value="ECO:0007669"/>
    <property type="project" value="InterPro"/>
</dbReference>
<gene>
    <name evidence="7" type="ORF">CPB83DRAFT_832464</name>
</gene>
<evidence type="ECO:0000256" key="3">
    <source>
        <dbReference type="ARBA" id="ARBA00047591"/>
    </source>
</evidence>
<evidence type="ECO:0000313" key="8">
    <source>
        <dbReference type="Proteomes" id="UP000807306"/>
    </source>
</evidence>
<accession>A0A9P6EPN4</accession>
<dbReference type="InterPro" id="IPR002921">
    <property type="entry name" value="Fungal_lipase-type"/>
</dbReference>
<dbReference type="InterPro" id="IPR051218">
    <property type="entry name" value="Sec_MonoDiacylglyc_Lipase"/>
</dbReference>
<dbReference type="EMBL" id="MU157830">
    <property type="protein sequence ID" value="KAF9532852.1"/>
    <property type="molecule type" value="Genomic_DNA"/>
</dbReference>
<dbReference type="GO" id="GO:0016787">
    <property type="term" value="F:hydrolase activity"/>
    <property type="evidence" value="ECO:0007669"/>
    <property type="project" value="UniProtKB-KW"/>
</dbReference>
<comment type="catalytic activity">
    <reaction evidence="3">
        <text>a diacylglycerol + H2O = a monoacylglycerol + a fatty acid + H(+)</text>
        <dbReference type="Rhea" id="RHEA:32731"/>
        <dbReference type="ChEBI" id="CHEBI:15377"/>
        <dbReference type="ChEBI" id="CHEBI:15378"/>
        <dbReference type="ChEBI" id="CHEBI:17408"/>
        <dbReference type="ChEBI" id="CHEBI:18035"/>
        <dbReference type="ChEBI" id="CHEBI:28868"/>
    </reaction>
</comment>
<dbReference type="AlphaFoldDB" id="A0A9P6EPN4"/>
<keyword evidence="8" id="KW-1185">Reference proteome</keyword>
<comment type="catalytic activity">
    <reaction evidence="4">
        <text>a monoacylglycerol + H2O = glycerol + a fatty acid + H(+)</text>
        <dbReference type="Rhea" id="RHEA:15245"/>
        <dbReference type="ChEBI" id="CHEBI:15377"/>
        <dbReference type="ChEBI" id="CHEBI:15378"/>
        <dbReference type="ChEBI" id="CHEBI:17408"/>
        <dbReference type="ChEBI" id="CHEBI:17754"/>
        <dbReference type="ChEBI" id="CHEBI:28868"/>
    </reaction>
</comment>